<evidence type="ECO:0000313" key="2">
    <source>
        <dbReference type="EMBL" id="CAF3835104.1"/>
    </source>
</evidence>
<keyword evidence="3" id="KW-1185">Reference proteome</keyword>
<protein>
    <submittedName>
        <fullName evidence="1">Uncharacterized protein</fullName>
    </submittedName>
</protein>
<reference evidence="1" key="1">
    <citation type="submission" date="2021-02" db="EMBL/GenBank/DDBJ databases">
        <authorList>
            <person name="Nowell W R."/>
        </authorList>
    </citation>
    <scope>NUCLEOTIDE SEQUENCE</scope>
</reference>
<dbReference type="Proteomes" id="UP000663829">
    <property type="component" value="Unassembled WGS sequence"/>
</dbReference>
<name>A0A814LRA5_9BILA</name>
<evidence type="ECO:0000313" key="1">
    <source>
        <dbReference type="EMBL" id="CAF1067641.1"/>
    </source>
</evidence>
<evidence type="ECO:0000313" key="3">
    <source>
        <dbReference type="Proteomes" id="UP000663829"/>
    </source>
</evidence>
<organism evidence="1 3">
    <name type="scientific">Didymodactylos carnosus</name>
    <dbReference type="NCBI Taxonomy" id="1234261"/>
    <lineage>
        <taxon>Eukaryota</taxon>
        <taxon>Metazoa</taxon>
        <taxon>Spiralia</taxon>
        <taxon>Gnathifera</taxon>
        <taxon>Rotifera</taxon>
        <taxon>Eurotatoria</taxon>
        <taxon>Bdelloidea</taxon>
        <taxon>Philodinida</taxon>
        <taxon>Philodinidae</taxon>
        <taxon>Didymodactylos</taxon>
    </lineage>
</organism>
<dbReference type="EMBL" id="CAJNOQ010004636">
    <property type="protein sequence ID" value="CAF1067641.1"/>
    <property type="molecule type" value="Genomic_DNA"/>
</dbReference>
<dbReference type="OrthoDB" id="10067052at2759"/>
<dbReference type="EMBL" id="CAJOBC010004635">
    <property type="protein sequence ID" value="CAF3835104.1"/>
    <property type="molecule type" value="Genomic_DNA"/>
</dbReference>
<dbReference type="AlphaFoldDB" id="A0A814LRA5"/>
<dbReference type="Proteomes" id="UP000681722">
    <property type="component" value="Unassembled WGS sequence"/>
</dbReference>
<accession>A0A814LRA5</accession>
<comment type="caution">
    <text evidence="1">The sequence shown here is derived from an EMBL/GenBank/DDBJ whole genome shotgun (WGS) entry which is preliminary data.</text>
</comment>
<proteinExistence type="predicted"/>
<gene>
    <name evidence="1" type="ORF">GPM918_LOCUS17106</name>
    <name evidence="2" type="ORF">SRO942_LOCUS17103</name>
</gene>
<sequence length="704" mass="80209">MIPKIDRLSTKLLDDWVSVGEGADITFEKSSKDNSDCQSISSIVAVIFVTSLQKNVRITDQSPEHLAKALNSNDKQTFILSAKSLYLALETHDIKNEVLIELREHVDDRIPDVSVYSTVVYAQSLRKLSAKAPIMASHIGFLPTIYVYDDLRLDEESFSDVVNKNILFVLNNKSETKQFEDDVFRILDHILLFGNRNQVEAIKILRQYSTTKYPIPENTLFALENVVGIPEFLQVFENIIKNRQIVSENILHIIADKLYLSDDNRLRDESFQLLDIANDNQDISDEIFDILELERASLAISSFLSDSDDTISYLYAKTKEGQKLTINGFRGLSKAIDNHSVFKEEILRILLNVSNNGQIISNELIDILVIIFDPKQVQHHLIEIFENLVKNNQNISTELSLKLEKALKNRLICDQVLFIFILQGQKGEKLPEKIISKMLDKFSSIENPLTIQQYLSVICSIIQKKDCFEYDSKSSFYEKLSQVFGYSLITRVQSALIHALKTSNQDVVRKSLGGLKTLVSLHKVKLKKDSIEALLSLATKAICDENIKQEITMILDISKLEESQKCMLKLCNLKYASSDQLLDILTKFGELKLLEQNFDRINSIIDDCPELNSKALEILLKCSNKKNIPYKLLDSIAVLLASTTSETIKSFCYRLIAETAVAGRAVKLSLYSITKKVLEFQNFRISEFQTHPYTVRDSHSYRKC</sequence>